<name>A0AC35GS14_9BILA</name>
<sequence>MSSTKKGESLIRQNFASDVEARLNKQINIELYASYVYLSMSYYFDRDDVALENIAKWMKVCFSLLFIFKNCKKRIVQSVSNHV</sequence>
<dbReference type="WBParaSite" id="PS1159_v2.g7708.t1">
    <property type="protein sequence ID" value="PS1159_v2.g7708.t1"/>
    <property type="gene ID" value="PS1159_v2.g7708"/>
</dbReference>
<evidence type="ECO:0000313" key="1">
    <source>
        <dbReference type="Proteomes" id="UP000887580"/>
    </source>
</evidence>
<reference evidence="2" key="1">
    <citation type="submission" date="2022-11" db="UniProtKB">
        <authorList>
            <consortium name="WormBaseParasite"/>
        </authorList>
    </citation>
    <scope>IDENTIFICATION</scope>
</reference>
<protein>
    <submittedName>
        <fullName evidence="2">Ferritin</fullName>
    </submittedName>
</protein>
<evidence type="ECO:0000313" key="2">
    <source>
        <dbReference type="WBParaSite" id="PS1159_v2.g7708.t1"/>
    </source>
</evidence>
<organism evidence="1 2">
    <name type="scientific">Panagrolaimus sp. PS1159</name>
    <dbReference type="NCBI Taxonomy" id="55785"/>
    <lineage>
        <taxon>Eukaryota</taxon>
        <taxon>Metazoa</taxon>
        <taxon>Ecdysozoa</taxon>
        <taxon>Nematoda</taxon>
        <taxon>Chromadorea</taxon>
        <taxon>Rhabditida</taxon>
        <taxon>Tylenchina</taxon>
        <taxon>Panagrolaimomorpha</taxon>
        <taxon>Panagrolaimoidea</taxon>
        <taxon>Panagrolaimidae</taxon>
        <taxon>Panagrolaimus</taxon>
    </lineage>
</organism>
<proteinExistence type="predicted"/>
<dbReference type="Proteomes" id="UP000887580">
    <property type="component" value="Unplaced"/>
</dbReference>
<accession>A0AC35GS14</accession>